<keyword evidence="2" id="KW-1185">Reference proteome</keyword>
<name>A0A183HK32_9BILA</name>
<proteinExistence type="predicted"/>
<accession>A0A183HK32</accession>
<organism evidence="3">
    <name type="scientific">Onchocerca flexuosa</name>
    <dbReference type="NCBI Taxonomy" id="387005"/>
    <lineage>
        <taxon>Eukaryota</taxon>
        <taxon>Metazoa</taxon>
        <taxon>Ecdysozoa</taxon>
        <taxon>Nematoda</taxon>
        <taxon>Chromadorea</taxon>
        <taxon>Rhabditida</taxon>
        <taxon>Spirurina</taxon>
        <taxon>Spiruromorpha</taxon>
        <taxon>Filarioidea</taxon>
        <taxon>Onchocercidae</taxon>
        <taxon>Onchocerca</taxon>
    </lineage>
</organism>
<dbReference type="EMBL" id="UZAJ01008455">
    <property type="protein sequence ID" value="VDO52790.1"/>
    <property type="molecule type" value="Genomic_DNA"/>
</dbReference>
<gene>
    <name evidence="1" type="ORF">OFLC_LOCUS7844</name>
</gene>
<evidence type="ECO:0000313" key="2">
    <source>
        <dbReference type="Proteomes" id="UP000267606"/>
    </source>
</evidence>
<dbReference type="STRING" id="387005.A0A183HK32"/>
<dbReference type="WBParaSite" id="OFLC_0000784301-mRNA-1">
    <property type="protein sequence ID" value="OFLC_0000784301-mRNA-1"/>
    <property type="gene ID" value="OFLC_0000784301"/>
</dbReference>
<dbReference type="Proteomes" id="UP000267606">
    <property type="component" value="Unassembled WGS sequence"/>
</dbReference>
<protein>
    <submittedName>
        <fullName evidence="3">Rab-GAP TBC domain-containing protein</fullName>
    </submittedName>
</protein>
<evidence type="ECO:0000313" key="3">
    <source>
        <dbReference type="WBParaSite" id="OFLC_0000784301-mRNA-1"/>
    </source>
</evidence>
<reference evidence="1 2" key="2">
    <citation type="submission" date="2018-11" db="EMBL/GenBank/DDBJ databases">
        <authorList>
            <consortium name="Pathogen Informatics"/>
        </authorList>
    </citation>
    <scope>NUCLEOTIDE SEQUENCE [LARGE SCALE GENOMIC DNA]</scope>
</reference>
<sequence length="245" mass="28338">MLQWRTILEDIAHCISEETTECFAFSKKQLKRVNFLKKIFQAILEMLQDDKNYQVKMEDIASLIDTLSTIIRIMLGSLEVAEGLIYLWDFIFLSHAAAHTYITYGHTDNSHWLQQELLQEENKFDFSGDTDLVRRLKDYCNILGKNRIIEIWTKERSVIKLRQMYEGACLGDDLNTEHSIDSKHFSTVSKKNEFDLVGVSFLGYIFFCCQIPSSSCIFGTVLCFCHLPCCSLSQNSVFVVFVSFN</sequence>
<evidence type="ECO:0000313" key="1">
    <source>
        <dbReference type="EMBL" id="VDO52790.1"/>
    </source>
</evidence>
<reference evidence="3" key="1">
    <citation type="submission" date="2016-06" db="UniProtKB">
        <authorList>
            <consortium name="WormBaseParasite"/>
        </authorList>
    </citation>
    <scope>IDENTIFICATION</scope>
</reference>
<dbReference type="AlphaFoldDB" id="A0A183HK32"/>